<accession>A0A8D8WA65</accession>
<sequence length="438" mass="48105">MVNTSSCLVREFRVSIVMIIMATSLLALGSLEHLEELDEDEDYDVEDLFKTNETTPGQFLGSYCADNSTCNPYLRHVYCNKETHKCECAALYPVKLGLRKGCAQSVSLGDQCFYTSSCQHNDPYSECVQIRHNAQCKCRAGFHSVTAHKPVRREFCSKDLVVIKSDLQTLLGVASGLAIFTAAICFVLKLFVGSKPRSFGDANISTPIIYSSNNAIPLRASSFKLDSRASSTTALDTRYIRHGNSNGMLVTSTRAGAAHAAALLLYSCSQIAHQQPPGTARNTANNSRRSSSISPVHSNHSAASFKSFSTRRFERDIEMRLKAAKRRQESTLSLVKPKSTDKLLDDTNKEINEAPLLLSDPCTSFSLEPSTSKSETVHINRIHRSALTLPPEKPLSLPFAKAQSLGQPLSLPLLSSEGEPNNVEETTSTDFQWITTPT</sequence>
<feature type="transmembrane region" description="Helical" evidence="2">
    <location>
        <begin position="170"/>
        <end position="192"/>
    </location>
</feature>
<evidence type="ECO:0000256" key="1">
    <source>
        <dbReference type="SAM" id="MobiDB-lite"/>
    </source>
</evidence>
<keyword evidence="2" id="KW-0472">Membrane</keyword>
<dbReference type="EMBL" id="HBUF01162901">
    <property type="protein sequence ID" value="CAG6650579.1"/>
    <property type="molecule type" value="Transcribed_RNA"/>
</dbReference>
<dbReference type="EMBL" id="HBUF01162903">
    <property type="protein sequence ID" value="CAG6650583.1"/>
    <property type="molecule type" value="Transcribed_RNA"/>
</dbReference>
<dbReference type="AlphaFoldDB" id="A0A8D8WA65"/>
<feature type="region of interest" description="Disordered" evidence="1">
    <location>
        <begin position="410"/>
        <end position="438"/>
    </location>
</feature>
<feature type="transmembrane region" description="Helical" evidence="2">
    <location>
        <begin position="12"/>
        <end position="31"/>
    </location>
</feature>
<feature type="region of interest" description="Disordered" evidence="1">
    <location>
        <begin position="275"/>
        <end position="303"/>
    </location>
</feature>
<reference evidence="3" key="1">
    <citation type="submission" date="2021-05" db="EMBL/GenBank/DDBJ databases">
        <authorList>
            <person name="Alioto T."/>
            <person name="Alioto T."/>
            <person name="Gomez Garrido J."/>
        </authorList>
    </citation>
    <scope>NUCLEOTIDE SEQUENCE</scope>
</reference>
<protein>
    <recommendedName>
        <fullName evidence="4">EB domain-containing protein</fullName>
    </recommendedName>
</protein>
<name>A0A8D8WA65_9HEMI</name>
<dbReference type="EMBL" id="HBUF01162904">
    <property type="protein sequence ID" value="CAG6650585.1"/>
    <property type="molecule type" value="Transcribed_RNA"/>
</dbReference>
<proteinExistence type="predicted"/>
<feature type="compositionally biased region" description="Polar residues" evidence="1">
    <location>
        <begin position="423"/>
        <end position="438"/>
    </location>
</feature>
<keyword evidence="2" id="KW-0812">Transmembrane</keyword>
<evidence type="ECO:0000313" key="3">
    <source>
        <dbReference type="EMBL" id="CAG6650585.1"/>
    </source>
</evidence>
<organism evidence="3">
    <name type="scientific">Cacopsylla melanoneura</name>
    <dbReference type="NCBI Taxonomy" id="428564"/>
    <lineage>
        <taxon>Eukaryota</taxon>
        <taxon>Metazoa</taxon>
        <taxon>Ecdysozoa</taxon>
        <taxon>Arthropoda</taxon>
        <taxon>Hexapoda</taxon>
        <taxon>Insecta</taxon>
        <taxon>Pterygota</taxon>
        <taxon>Neoptera</taxon>
        <taxon>Paraneoptera</taxon>
        <taxon>Hemiptera</taxon>
        <taxon>Sternorrhyncha</taxon>
        <taxon>Psylloidea</taxon>
        <taxon>Psyllidae</taxon>
        <taxon>Psyllinae</taxon>
        <taxon>Cacopsylla</taxon>
    </lineage>
</organism>
<feature type="compositionally biased region" description="Low complexity" evidence="1">
    <location>
        <begin position="410"/>
        <end position="419"/>
    </location>
</feature>
<evidence type="ECO:0008006" key="4">
    <source>
        <dbReference type="Google" id="ProtNLM"/>
    </source>
</evidence>
<keyword evidence="2" id="KW-1133">Transmembrane helix</keyword>
<evidence type="ECO:0000256" key="2">
    <source>
        <dbReference type="SAM" id="Phobius"/>
    </source>
</evidence>
<feature type="compositionally biased region" description="Low complexity" evidence="1">
    <location>
        <begin position="280"/>
        <end position="302"/>
    </location>
</feature>